<comment type="caution">
    <text evidence="1">The sequence shown here is derived from an EMBL/GenBank/DDBJ whole genome shotgun (WGS) entry which is preliminary data.</text>
</comment>
<dbReference type="Proteomes" id="UP000288716">
    <property type="component" value="Unassembled WGS sequence"/>
</dbReference>
<dbReference type="Gene3D" id="3.40.50.2000">
    <property type="entry name" value="Glycogen Phosphorylase B"/>
    <property type="match status" value="1"/>
</dbReference>
<feature type="non-terminal residue" evidence="1">
    <location>
        <position position="69"/>
    </location>
</feature>
<dbReference type="VEuPathDB" id="VectorBase:LDEU014497"/>
<protein>
    <submittedName>
        <fullName evidence="1">Uncharacterized protein</fullName>
    </submittedName>
</protein>
<keyword evidence="2" id="KW-1185">Reference proteome</keyword>
<reference evidence="1 2" key="1">
    <citation type="journal article" date="2018" name="Gigascience">
        <title>Genomes of trombidid mites reveal novel predicted allergens and laterally-transferred genes associated with secondary metabolism.</title>
        <authorList>
            <person name="Dong X."/>
            <person name="Chaisiri K."/>
            <person name="Xia D."/>
            <person name="Armstrong S.D."/>
            <person name="Fang Y."/>
            <person name="Donnelly M.J."/>
            <person name="Kadowaki T."/>
            <person name="McGarry J.W."/>
            <person name="Darby A.C."/>
            <person name="Makepeace B.L."/>
        </authorList>
    </citation>
    <scope>NUCLEOTIDE SEQUENCE [LARGE SCALE GENOMIC DNA]</scope>
    <source>
        <strain evidence="1">UoL-UT</strain>
    </source>
</reference>
<dbReference type="AlphaFoldDB" id="A0A443QB18"/>
<organism evidence="1 2">
    <name type="scientific">Leptotrombidium deliense</name>
    <dbReference type="NCBI Taxonomy" id="299467"/>
    <lineage>
        <taxon>Eukaryota</taxon>
        <taxon>Metazoa</taxon>
        <taxon>Ecdysozoa</taxon>
        <taxon>Arthropoda</taxon>
        <taxon>Chelicerata</taxon>
        <taxon>Arachnida</taxon>
        <taxon>Acari</taxon>
        <taxon>Acariformes</taxon>
        <taxon>Trombidiformes</taxon>
        <taxon>Prostigmata</taxon>
        <taxon>Anystina</taxon>
        <taxon>Parasitengona</taxon>
        <taxon>Trombiculoidea</taxon>
        <taxon>Trombiculidae</taxon>
        <taxon>Leptotrombidium</taxon>
    </lineage>
</organism>
<name>A0A443QB18_9ACAR</name>
<dbReference type="OrthoDB" id="5835829at2759"/>
<sequence>MEKLTILVVPLSGVGHSNSIFGISLALLQRGHRVVIATERSWKGKYNKYGLEEYLFDERDNSKQSIDEH</sequence>
<gene>
    <name evidence="1" type="ORF">B4U80_14805</name>
</gene>
<proteinExistence type="predicted"/>
<dbReference type="SUPFAM" id="SSF53756">
    <property type="entry name" value="UDP-Glycosyltransferase/glycogen phosphorylase"/>
    <property type="match status" value="1"/>
</dbReference>
<accession>A0A443QB18</accession>
<evidence type="ECO:0000313" key="2">
    <source>
        <dbReference type="Proteomes" id="UP000288716"/>
    </source>
</evidence>
<dbReference type="EMBL" id="NCKV01060630">
    <property type="protein sequence ID" value="RWS00190.1"/>
    <property type="molecule type" value="Genomic_DNA"/>
</dbReference>
<evidence type="ECO:0000313" key="1">
    <source>
        <dbReference type="EMBL" id="RWS00190.1"/>
    </source>
</evidence>